<name>K1Q9N3_MAGGI</name>
<proteinExistence type="predicted"/>
<dbReference type="HOGENOM" id="CLU_1350078_0_0_1"/>
<dbReference type="EMBL" id="JH817374">
    <property type="protein sequence ID" value="EKC33452.1"/>
    <property type="molecule type" value="Genomic_DNA"/>
</dbReference>
<protein>
    <submittedName>
        <fullName evidence="1">Uncharacterized protein</fullName>
    </submittedName>
</protein>
<accession>K1Q9N3</accession>
<organism evidence="1">
    <name type="scientific">Magallana gigas</name>
    <name type="common">Pacific oyster</name>
    <name type="synonym">Crassostrea gigas</name>
    <dbReference type="NCBI Taxonomy" id="29159"/>
    <lineage>
        <taxon>Eukaryota</taxon>
        <taxon>Metazoa</taxon>
        <taxon>Spiralia</taxon>
        <taxon>Lophotrochozoa</taxon>
        <taxon>Mollusca</taxon>
        <taxon>Bivalvia</taxon>
        <taxon>Autobranchia</taxon>
        <taxon>Pteriomorphia</taxon>
        <taxon>Ostreida</taxon>
        <taxon>Ostreoidea</taxon>
        <taxon>Ostreidae</taxon>
        <taxon>Magallana</taxon>
    </lineage>
</organism>
<evidence type="ECO:0000313" key="1">
    <source>
        <dbReference type="EMBL" id="EKC33452.1"/>
    </source>
</evidence>
<dbReference type="InParanoid" id="K1Q9N3"/>
<gene>
    <name evidence="1" type="ORF">CGI_10011495</name>
</gene>
<sequence length="203" mass="23123">METIFIFLLAATIDCVSPFGFHHVGIVSPKQSESKLYNSLFENYKTETNDIPIWKKFHFWKKKRDFWTDDAFDPSSRFLSPENQDNFPPKTENIFSELKPYESFQFVDTQSEPSEDFDPEEMELNDMLQDSDPSDFGSFGPNVVPSDDSGLSGGFGVLQSNVKNTEHSHQTEGFINSGVSLLDHLLSVSLIQQFILTVLLLLH</sequence>
<dbReference type="AlphaFoldDB" id="K1Q9N3"/>
<reference evidence="1" key="1">
    <citation type="journal article" date="2012" name="Nature">
        <title>The oyster genome reveals stress adaptation and complexity of shell formation.</title>
        <authorList>
            <person name="Zhang G."/>
            <person name="Fang X."/>
            <person name="Guo X."/>
            <person name="Li L."/>
            <person name="Luo R."/>
            <person name="Xu F."/>
            <person name="Yang P."/>
            <person name="Zhang L."/>
            <person name="Wang X."/>
            <person name="Qi H."/>
            <person name="Xiong Z."/>
            <person name="Que H."/>
            <person name="Xie Y."/>
            <person name="Holland P.W."/>
            <person name="Paps J."/>
            <person name="Zhu Y."/>
            <person name="Wu F."/>
            <person name="Chen Y."/>
            <person name="Wang J."/>
            <person name="Peng C."/>
            <person name="Meng J."/>
            <person name="Yang L."/>
            <person name="Liu J."/>
            <person name="Wen B."/>
            <person name="Zhang N."/>
            <person name="Huang Z."/>
            <person name="Zhu Q."/>
            <person name="Feng Y."/>
            <person name="Mount A."/>
            <person name="Hedgecock D."/>
            <person name="Xu Z."/>
            <person name="Liu Y."/>
            <person name="Domazet-Loso T."/>
            <person name="Du Y."/>
            <person name="Sun X."/>
            <person name="Zhang S."/>
            <person name="Liu B."/>
            <person name="Cheng P."/>
            <person name="Jiang X."/>
            <person name="Li J."/>
            <person name="Fan D."/>
            <person name="Wang W."/>
            <person name="Fu W."/>
            <person name="Wang T."/>
            <person name="Wang B."/>
            <person name="Zhang J."/>
            <person name="Peng Z."/>
            <person name="Li Y."/>
            <person name="Li N."/>
            <person name="Wang J."/>
            <person name="Chen M."/>
            <person name="He Y."/>
            <person name="Tan F."/>
            <person name="Song X."/>
            <person name="Zheng Q."/>
            <person name="Huang R."/>
            <person name="Yang H."/>
            <person name="Du X."/>
            <person name="Chen L."/>
            <person name="Yang M."/>
            <person name="Gaffney P.M."/>
            <person name="Wang S."/>
            <person name="Luo L."/>
            <person name="She Z."/>
            <person name="Ming Y."/>
            <person name="Huang W."/>
            <person name="Zhang S."/>
            <person name="Huang B."/>
            <person name="Zhang Y."/>
            <person name="Qu T."/>
            <person name="Ni P."/>
            <person name="Miao G."/>
            <person name="Wang J."/>
            <person name="Wang Q."/>
            <person name="Steinberg C.E."/>
            <person name="Wang H."/>
            <person name="Li N."/>
            <person name="Qian L."/>
            <person name="Zhang G."/>
            <person name="Li Y."/>
            <person name="Yang H."/>
            <person name="Liu X."/>
            <person name="Wang J."/>
            <person name="Yin Y."/>
            <person name="Wang J."/>
        </authorList>
    </citation>
    <scope>NUCLEOTIDE SEQUENCE [LARGE SCALE GENOMIC DNA]</scope>
    <source>
        <strain evidence="1">05x7-T-G4-1.051#20</strain>
    </source>
</reference>